<sequence length="389" mass="42478">MRALLLLIAAMAWLGLAGTGATQTQPDTEFGTVKPGRNEDALRTAFADVAARHGIVTAGFATLRNGELALEGYVGEQSPGVPANEATLFNVASITKLISAETFLRLVQDDRLSLDEPMADYWIDPDIAGDPRTKRLTLRHVLTHSTGFPNWRFFRSDGKLAFESEPGSGFGYSGEGFEYARRYAEAKLATDFEALVDEYLFEPLGIETASVRAEFGTERLLARPVDAEGEFYGYYCRPGGYCREAGSLNAAADLAISVGDLAKILGSVWRGDALSPELADERFRVLNRRQEGAVVDCAQAAPQDCPAAQGYGLGYEVLDWGEVKSFGHNGADWAQLSVAYVYEPTGDGIIILLNAPNQRALEAMPELIELLDPHSVHIDKYERWARQAD</sequence>
<comment type="caution">
    <text evidence="3">The sequence shown here is derived from an EMBL/GenBank/DDBJ whole genome shotgun (WGS) entry which is preliminary data.</text>
</comment>
<feature type="domain" description="Beta-lactamase-related" evidence="2">
    <location>
        <begin position="43"/>
        <end position="360"/>
    </location>
</feature>
<dbReference type="Proteomes" id="UP000198462">
    <property type="component" value="Unassembled WGS sequence"/>
</dbReference>
<dbReference type="AlphaFoldDB" id="A0A219B1T8"/>
<keyword evidence="4" id="KW-1185">Reference proteome</keyword>
<dbReference type="RefSeq" id="WP_088711106.1">
    <property type="nucleotide sequence ID" value="NZ_NFZT01000001.1"/>
</dbReference>
<dbReference type="Pfam" id="PF00144">
    <property type="entry name" value="Beta-lactamase"/>
    <property type="match status" value="1"/>
</dbReference>
<protein>
    <recommendedName>
        <fullName evidence="2">Beta-lactamase-related domain-containing protein</fullName>
    </recommendedName>
</protein>
<dbReference type="SUPFAM" id="SSF56601">
    <property type="entry name" value="beta-lactamase/transpeptidase-like"/>
    <property type="match status" value="1"/>
</dbReference>
<evidence type="ECO:0000313" key="4">
    <source>
        <dbReference type="Proteomes" id="UP000198462"/>
    </source>
</evidence>
<dbReference type="InterPro" id="IPR050789">
    <property type="entry name" value="Diverse_Enzym_Activities"/>
</dbReference>
<dbReference type="OrthoDB" id="5377981at2"/>
<reference evidence="4" key="1">
    <citation type="submission" date="2017-05" db="EMBL/GenBank/DDBJ databases">
        <authorList>
            <person name="Lin X."/>
        </authorList>
    </citation>
    <scope>NUCLEOTIDE SEQUENCE [LARGE SCALE GENOMIC DNA]</scope>
    <source>
        <strain evidence="4">JLT2012</strain>
    </source>
</reference>
<organism evidence="3 4">
    <name type="scientific">Pacificimonas flava</name>
    <dbReference type="NCBI Taxonomy" id="1234595"/>
    <lineage>
        <taxon>Bacteria</taxon>
        <taxon>Pseudomonadati</taxon>
        <taxon>Pseudomonadota</taxon>
        <taxon>Alphaproteobacteria</taxon>
        <taxon>Sphingomonadales</taxon>
        <taxon>Sphingosinicellaceae</taxon>
        <taxon>Pacificimonas</taxon>
    </lineage>
</organism>
<evidence type="ECO:0000313" key="3">
    <source>
        <dbReference type="EMBL" id="OWV32307.1"/>
    </source>
</evidence>
<dbReference type="InterPro" id="IPR001466">
    <property type="entry name" value="Beta-lactam-related"/>
</dbReference>
<keyword evidence="1" id="KW-0732">Signal</keyword>
<proteinExistence type="predicted"/>
<gene>
    <name evidence="3" type="ORF">B5C34_01785</name>
</gene>
<dbReference type="PANTHER" id="PTHR43283:SF18">
    <property type="match status" value="1"/>
</dbReference>
<evidence type="ECO:0000259" key="2">
    <source>
        <dbReference type="Pfam" id="PF00144"/>
    </source>
</evidence>
<feature type="chain" id="PRO_5013211060" description="Beta-lactamase-related domain-containing protein" evidence="1">
    <location>
        <begin position="18"/>
        <end position="389"/>
    </location>
</feature>
<dbReference type="InterPro" id="IPR012338">
    <property type="entry name" value="Beta-lactam/transpept-like"/>
</dbReference>
<accession>A0A219B1T8</accession>
<name>A0A219B1T8_9SPHN</name>
<dbReference type="PANTHER" id="PTHR43283">
    <property type="entry name" value="BETA-LACTAMASE-RELATED"/>
    <property type="match status" value="1"/>
</dbReference>
<evidence type="ECO:0000256" key="1">
    <source>
        <dbReference type="SAM" id="SignalP"/>
    </source>
</evidence>
<dbReference type="EMBL" id="NFZT01000001">
    <property type="protein sequence ID" value="OWV32307.1"/>
    <property type="molecule type" value="Genomic_DNA"/>
</dbReference>
<feature type="signal peptide" evidence="1">
    <location>
        <begin position="1"/>
        <end position="17"/>
    </location>
</feature>
<dbReference type="Gene3D" id="3.40.710.10">
    <property type="entry name" value="DD-peptidase/beta-lactamase superfamily"/>
    <property type="match status" value="1"/>
</dbReference>